<feature type="transmembrane region" description="Helical" evidence="1">
    <location>
        <begin position="56"/>
        <end position="78"/>
    </location>
</feature>
<evidence type="ECO:0000313" key="2">
    <source>
        <dbReference type="EMBL" id="VAW66784.1"/>
    </source>
</evidence>
<feature type="transmembrane region" description="Helical" evidence="1">
    <location>
        <begin position="336"/>
        <end position="356"/>
    </location>
</feature>
<feature type="transmembrane region" description="Helical" evidence="1">
    <location>
        <begin position="408"/>
        <end position="430"/>
    </location>
</feature>
<feature type="transmembrane region" description="Helical" evidence="1">
    <location>
        <begin position="234"/>
        <end position="255"/>
    </location>
</feature>
<sequence>MNLVISDIHSPLTRTWLKLGIASLIAAGIFSLLLVVSRTPGVQEVIPWIDFFHTALVVHVNLSVLYWFMSFSCVFWSIYAGKQYLIFEKIALILCIIGTIVLVASPFLGAGKPLINNYIPVLQHSLFLWGISLFSSGVLIQCIRALSILPKTDDISRLAPYIAAILSLSAFIALFVSWLNLDPEIENLSYYEYLFWGSGHILQFSHTCFLLFSWLLLISFTGGNIAASPTVLKWLFVILLLPLLYALGIYLNHAVFSAEHRTQFTELMKYGGLTSLPIGLIIVWSIFKFRLNKSTETDAAKAALLSSIVLFAAGGIIGFLIHGVNVVIPAHYHGSIVGVTLAFMGIAYYLLPILGYRKPLWKMARVQPYIYAGGQLMHILGLAWSGGYGVQRKTAGAAQGLDTLPEKIGMGMMGFGGLISIIGGVLFLVVMIRSMRGEKAVNPNIS</sequence>
<organism evidence="2">
    <name type="scientific">hydrothermal vent metagenome</name>
    <dbReference type="NCBI Taxonomy" id="652676"/>
    <lineage>
        <taxon>unclassified sequences</taxon>
        <taxon>metagenomes</taxon>
        <taxon>ecological metagenomes</taxon>
    </lineage>
</organism>
<feature type="transmembrane region" description="Helical" evidence="1">
    <location>
        <begin position="201"/>
        <end position="222"/>
    </location>
</feature>
<dbReference type="Gene3D" id="1.20.210.10">
    <property type="entry name" value="Cytochrome c oxidase-like, subunit I domain"/>
    <property type="match status" value="1"/>
</dbReference>
<reference evidence="2" key="1">
    <citation type="submission" date="2018-06" db="EMBL/GenBank/DDBJ databases">
        <authorList>
            <person name="Zhirakovskaya E."/>
        </authorList>
    </citation>
    <scope>NUCLEOTIDE SEQUENCE</scope>
</reference>
<feature type="transmembrane region" description="Helical" evidence="1">
    <location>
        <begin position="299"/>
        <end position="324"/>
    </location>
</feature>
<accession>A0A3B0YDG5</accession>
<dbReference type="SUPFAM" id="SSF81442">
    <property type="entry name" value="Cytochrome c oxidase subunit I-like"/>
    <property type="match status" value="1"/>
</dbReference>
<dbReference type="Pfam" id="PF00115">
    <property type="entry name" value="COX1"/>
    <property type="match status" value="1"/>
</dbReference>
<dbReference type="GO" id="GO:0020037">
    <property type="term" value="F:heme binding"/>
    <property type="evidence" value="ECO:0007669"/>
    <property type="project" value="InterPro"/>
</dbReference>
<gene>
    <name evidence="2" type="ORF">MNBD_GAMMA09-2831</name>
</gene>
<dbReference type="GO" id="GO:0004129">
    <property type="term" value="F:cytochrome-c oxidase activity"/>
    <property type="evidence" value="ECO:0007669"/>
    <property type="project" value="InterPro"/>
</dbReference>
<dbReference type="AlphaFoldDB" id="A0A3B0YDG5"/>
<feature type="transmembrane region" description="Helical" evidence="1">
    <location>
        <begin position="267"/>
        <end position="287"/>
    </location>
</feature>
<dbReference type="GO" id="GO:0009060">
    <property type="term" value="P:aerobic respiration"/>
    <property type="evidence" value="ECO:0007669"/>
    <property type="project" value="InterPro"/>
</dbReference>
<keyword evidence="1" id="KW-0812">Transmembrane</keyword>
<feature type="transmembrane region" description="Helical" evidence="1">
    <location>
        <begin position="368"/>
        <end position="388"/>
    </location>
</feature>
<feature type="transmembrane region" description="Helical" evidence="1">
    <location>
        <begin position="90"/>
        <end position="111"/>
    </location>
</feature>
<protein>
    <submittedName>
        <fullName evidence="2">Putative membrane protein</fullName>
    </submittedName>
</protein>
<dbReference type="InterPro" id="IPR036927">
    <property type="entry name" value="Cyt_c_oxase-like_su1_sf"/>
</dbReference>
<dbReference type="InterPro" id="IPR000883">
    <property type="entry name" value="Cyt_C_Oxase_1"/>
</dbReference>
<dbReference type="GO" id="GO:0016020">
    <property type="term" value="C:membrane"/>
    <property type="evidence" value="ECO:0007669"/>
    <property type="project" value="InterPro"/>
</dbReference>
<proteinExistence type="predicted"/>
<evidence type="ECO:0000256" key="1">
    <source>
        <dbReference type="SAM" id="Phobius"/>
    </source>
</evidence>
<keyword evidence="1" id="KW-1133">Transmembrane helix</keyword>
<keyword evidence="1" id="KW-0472">Membrane</keyword>
<feature type="transmembrane region" description="Helical" evidence="1">
    <location>
        <begin position="158"/>
        <end position="181"/>
    </location>
</feature>
<dbReference type="EMBL" id="UOFI01000085">
    <property type="protein sequence ID" value="VAW66784.1"/>
    <property type="molecule type" value="Genomic_DNA"/>
</dbReference>
<name>A0A3B0YDG5_9ZZZZ</name>
<feature type="transmembrane region" description="Helical" evidence="1">
    <location>
        <begin position="16"/>
        <end position="36"/>
    </location>
</feature>
<feature type="transmembrane region" description="Helical" evidence="1">
    <location>
        <begin position="126"/>
        <end position="146"/>
    </location>
</feature>